<keyword evidence="1" id="KW-1133">Transmembrane helix</keyword>
<dbReference type="KEGG" id="scl:sce9111"/>
<dbReference type="AlphaFoldDB" id="A9GCX8"/>
<protein>
    <submittedName>
        <fullName evidence="2">Uncharacterized protein</fullName>
    </submittedName>
</protein>
<dbReference type="EMBL" id="AM746676">
    <property type="protein sequence ID" value="CAN99283.1"/>
    <property type="molecule type" value="Genomic_DNA"/>
</dbReference>
<keyword evidence="1" id="KW-0472">Membrane</keyword>
<name>A9GCX8_SORC5</name>
<gene>
    <name evidence="2" type="ordered locus">sce9111</name>
</gene>
<organism evidence="2 3">
    <name type="scientific">Sorangium cellulosum (strain So ce56)</name>
    <name type="common">Polyangium cellulosum (strain So ce56)</name>
    <dbReference type="NCBI Taxonomy" id="448385"/>
    <lineage>
        <taxon>Bacteria</taxon>
        <taxon>Pseudomonadati</taxon>
        <taxon>Myxococcota</taxon>
        <taxon>Polyangia</taxon>
        <taxon>Polyangiales</taxon>
        <taxon>Polyangiaceae</taxon>
        <taxon>Sorangium</taxon>
    </lineage>
</organism>
<dbReference type="HOGENOM" id="CLU_2371296_0_0_7"/>
<proteinExistence type="predicted"/>
<keyword evidence="1" id="KW-0812">Transmembrane</keyword>
<feature type="transmembrane region" description="Helical" evidence="1">
    <location>
        <begin position="73"/>
        <end position="94"/>
    </location>
</feature>
<keyword evidence="3" id="KW-1185">Reference proteome</keyword>
<evidence type="ECO:0000256" key="1">
    <source>
        <dbReference type="SAM" id="Phobius"/>
    </source>
</evidence>
<evidence type="ECO:0000313" key="2">
    <source>
        <dbReference type="EMBL" id="CAN99283.1"/>
    </source>
</evidence>
<sequence length="95" mass="10060">MLALERAAAPTRGGVEPQISCTAAPNLSRFVHGQSLRPHLGPSSEARVGGPDVQRRYASASWAAQDAPARSRAAIRAIMTVIPLITMVIGVITMR</sequence>
<accession>A9GCX8</accession>
<reference evidence="2 3" key="1">
    <citation type="journal article" date="2007" name="Nat. Biotechnol.">
        <title>Complete genome sequence of the myxobacterium Sorangium cellulosum.</title>
        <authorList>
            <person name="Schneiker S."/>
            <person name="Perlova O."/>
            <person name="Kaiser O."/>
            <person name="Gerth K."/>
            <person name="Alici A."/>
            <person name="Altmeyer M.O."/>
            <person name="Bartels D."/>
            <person name="Bekel T."/>
            <person name="Beyer S."/>
            <person name="Bode E."/>
            <person name="Bode H.B."/>
            <person name="Bolten C.J."/>
            <person name="Choudhuri J.V."/>
            <person name="Doss S."/>
            <person name="Elnakady Y.A."/>
            <person name="Frank B."/>
            <person name="Gaigalat L."/>
            <person name="Goesmann A."/>
            <person name="Groeger C."/>
            <person name="Gross F."/>
            <person name="Jelsbak L."/>
            <person name="Jelsbak L."/>
            <person name="Kalinowski J."/>
            <person name="Kegler C."/>
            <person name="Knauber T."/>
            <person name="Konietzny S."/>
            <person name="Kopp M."/>
            <person name="Krause L."/>
            <person name="Krug D."/>
            <person name="Linke B."/>
            <person name="Mahmud T."/>
            <person name="Martinez-Arias R."/>
            <person name="McHardy A.C."/>
            <person name="Merai M."/>
            <person name="Meyer F."/>
            <person name="Mormann S."/>
            <person name="Munoz-Dorado J."/>
            <person name="Perez J."/>
            <person name="Pradella S."/>
            <person name="Rachid S."/>
            <person name="Raddatz G."/>
            <person name="Rosenau F."/>
            <person name="Rueckert C."/>
            <person name="Sasse F."/>
            <person name="Scharfe M."/>
            <person name="Schuster S.C."/>
            <person name="Suen G."/>
            <person name="Treuner-Lange A."/>
            <person name="Velicer G.J."/>
            <person name="Vorholter F.-J."/>
            <person name="Weissman K.J."/>
            <person name="Welch R.D."/>
            <person name="Wenzel S.C."/>
            <person name="Whitworth D.E."/>
            <person name="Wilhelm S."/>
            <person name="Wittmann C."/>
            <person name="Bloecker H."/>
            <person name="Puehler A."/>
            <person name="Mueller R."/>
        </authorList>
    </citation>
    <scope>NUCLEOTIDE SEQUENCE [LARGE SCALE GENOMIC DNA]</scope>
    <source>
        <strain evidence="3">So ce56</strain>
    </source>
</reference>
<evidence type="ECO:0000313" key="3">
    <source>
        <dbReference type="Proteomes" id="UP000002139"/>
    </source>
</evidence>
<dbReference type="Proteomes" id="UP000002139">
    <property type="component" value="Chromosome"/>
</dbReference>